<feature type="compositionally biased region" description="Polar residues" evidence="1">
    <location>
        <begin position="73"/>
        <end position="84"/>
    </location>
</feature>
<organism evidence="3 4">
    <name type="scientific">Cryomorpha ignava</name>
    <dbReference type="NCBI Taxonomy" id="101383"/>
    <lineage>
        <taxon>Bacteria</taxon>
        <taxon>Pseudomonadati</taxon>
        <taxon>Bacteroidota</taxon>
        <taxon>Flavobacteriia</taxon>
        <taxon>Flavobacteriales</taxon>
        <taxon>Cryomorphaceae</taxon>
        <taxon>Cryomorpha</taxon>
    </lineage>
</organism>
<evidence type="ECO:0000313" key="4">
    <source>
        <dbReference type="Proteomes" id="UP000486602"/>
    </source>
</evidence>
<proteinExistence type="predicted"/>
<evidence type="ECO:0000256" key="2">
    <source>
        <dbReference type="SAM" id="SignalP"/>
    </source>
</evidence>
<dbReference type="PROSITE" id="PS51257">
    <property type="entry name" value="PROKAR_LIPOPROTEIN"/>
    <property type="match status" value="1"/>
</dbReference>
<name>A0A7K3WNZ4_9FLAO</name>
<keyword evidence="2" id="KW-0732">Signal</keyword>
<feature type="signal peptide" evidence="2">
    <location>
        <begin position="1"/>
        <end position="23"/>
    </location>
</feature>
<sequence>MRKFVTFIAFVACLILFASCENKQGETNTDQDEKTRTSIFKKKPKPDAIAKVEDSLSSPDLTAGIDSAYADSTDISSLPDSATNELPLPNEETEVEWESTTEMNSRQTDSEEEITEEWVEESSGEEENEYVNYSNSDVTLNKERILKTEIVKVKMPDIQDERDSVLAVIEERMSLNLEQVSKQIVVEKWFSPVNYRGYKFNRRKLMLYGVERETLIVIYFYLGEYYFAVDQKIYNLDETAKNVSFESVKDTTLTYYLLMYEN</sequence>
<dbReference type="EMBL" id="JAAGVY010000003">
    <property type="protein sequence ID" value="NEN22582.1"/>
    <property type="molecule type" value="Genomic_DNA"/>
</dbReference>
<feature type="region of interest" description="Disordered" evidence="1">
    <location>
        <begin position="71"/>
        <end position="131"/>
    </location>
</feature>
<feature type="compositionally biased region" description="Acidic residues" evidence="1">
    <location>
        <begin position="110"/>
        <end position="129"/>
    </location>
</feature>
<evidence type="ECO:0000256" key="1">
    <source>
        <dbReference type="SAM" id="MobiDB-lite"/>
    </source>
</evidence>
<feature type="chain" id="PRO_5029681237" description="Lipoprotein" evidence="2">
    <location>
        <begin position="24"/>
        <end position="262"/>
    </location>
</feature>
<reference evidence="3 4" key="1">
    <citation type="submission" date="2020-02" db="EMBL/GenBank/DDBJ databases">
        <title>Out from the shadows clarifying the taxonomy of the family Cryomorphaceae and related taxa by utilizing the GTDB taxonomic framework.</title>
        <authorList>
            <person name="Bowman J.P."/>
        </authorList>
    </citation>
    <scope>NUCLEOTIDE SEQUENCE [LARGE SCALE GENOMIC DNA]</scope>
    <source>
        <strain evidence="3 4">QSSC 1-22</strain>
    </source>
</reference>
<dbReference type="AlphaFoldDB" id="A0A7K3WNZ4"/>
<protein>
    <recommendedName>
        <fullName evidence="5">Lipoprotein</fullName>
    </recommendedName>
</protein>
<feature type="compositionally biased region" description="Basic and acidic residues" evidence="1">
    <location>
        <begin position="45"/>
        <end position="54"/>
    </location>
</feature>
<dbReference type="Proteomes" id="UP000486602">
    <property type="component" value="Unassembled WGS sequence"/>
</dbReference>
<gene>
    <name evidence="3" type="ORF">G3O08_03570</name>
</gene>
<feature type="region of interest" description="Disordered" evidence="1">
    <location>
        <begin position="24"/>
        <end position="55"/>
    </location>
</feature>
<comment type="caution">
    <text evidence="3">The sequence shown here is derived from an EMBL/GenBank/DDBJ whole genome shotgun (WGS) entry which is preliminary data.</text>
</comment>
<accession>A0A7K3WNZ4</accession>
<keyword evidence="4" id="KW-1185">Reference proteome</keyword>
<evidence type="ECO:0000313" key="3">
    <source>
        <dbReference type="EMBL" id="NEN22582.1"/>
    </source>
</evidence>
<evidence type="ECO:0008006" key="5">
    <source>
        <dbReference type="Google" id="ProtNLM"/>
    </source>
</evidence>
<dbReference type="RefSeq" id="WP_163283305.1">
    <property type="nucleotide sequence ID" value="NZ_JAAGVY010000003.1"/>
</dbReference>